<protein>
    <submittedName>
        <fullName evidence="2">Nuclear transport factor 2 family protein</fullName>
    </submittedName>
</protein>
<dbReference type="Proteomes" id="UP000627446">
    <property type="component" value="Unassembled WGS sequence"/>
</dbReference>
<dbReference type="Gene3D" id="3.10.450.50">
    <property type="match status" value="1"/>
</dbReference>
<keyword evidence="3" id="KW-1185">Reference proteome</keyword>
<dbReference type="SUPFAM" id="SSF54427">
    <property type="entry name" value="NTF2-like"/>
    <property type="match status" value="1"/>
</dbReference>
<dbReference type="InterPro" id="IPR013543">
    <property type="entry name" value="Ca/CaM-dep_prot_kinase-assoc"/>
</dbReference>
<dbReference type="Pfam" id="PF08332">
    <property type="entry name" value="CaMKII_AD"/>
    <property type="match status" value="1"/>
</dbReference>
<evidence type="ECO:0000313" key="3">
    <source>
        <dbReference type="Proteomes" id="UP000627446"/>
    </source>
</evidence>
<gene>
    <name evidence="2" type="ORF">H8K36_08045</name>
</gene>
<dbReference type="RefSeq" id="WP_186916179.1">
    <property type="nucleotide sequence ID" value="NZ_JACOFZ010000002.1"/>
</dbReference>
<organism evidence="2 3">
    <name type="scientific">Undibacterium nitidum</name>
    <dbReference type="NCBI Taxonomy" id="2762298"/>
    <lineage>
        <taxon>Bacteria</taxon>
        <taxon>Pseudomonadati</taxon>
        <taxon>Pseudomonadota</taxon>
        <taxon>Betaproteobacteria</taxon>
        <taxon>Burkholderiales</taxon>
        <taxon>Oxalobacteraceae</taxon>
        <taxon>Undibacterium</taxon>
    </lineage>
</organism>
<name>A0A923HP66_9BURK</name>
<feature type="domain" description="Calcium/calmodulin-dependent protein kinase II association-domain" evidence="1">
    <location>
        <begin position="44"/>
        <end position="163"/>
    </location>
</feature>
<dbReference type="InterPro" id="IPR032710">
    <property type="entry name" value="NTF2-like_dom_sf"/>
</dbReference>
<sequence length="167" mass="18747">MSINLLNGFLSLICYTVSRFIFSTVVIWSITLTAIGAPTNPEAVEVSNAVNDLYLALNERDATAFSQYLMPQGFTEFNPDWPGMRRLNLDKFKSIFESGTQINLRVAELQIQMISTENAVATGYRVGTITDTTGATVTSRLALSMIWTKRQGHWKLQHVHLSEEKEN</sequence>
<evidence type="ECO:0000313" key="2">
    <source>
        <dbReference type="EMBL" id="MBC3881318.1"/>
    </source>
</evidence>
<dbReference type="AlphaFoldDB" id="A0A923HP66"/>
<evidence type="ECO:0000259" key="1">
    <source>
        <dbReference type="Pfam" id="PF08332"/>
    </source>
</evidence>
<accession>A0A923HP66</accession>
<proteinExistence type="predicted"/>
<reference evidence="2" key="1">
    <citation type="submission" date="2020-08" db="EMBL/GenBank/DDBJ databases">
        <title>Novel species isolated from subtropical streams in China.</title>
        <authorList>
            <person name="Lu H."/>
        </authorList>
    </citation>
    <scope>NUCLEOTIDE SEQUENCE</scope>
    <source>
        <strain evidence="2">LX22W</strain>
    </source>
</reference>
<dbReference type="EMBL" id="JACOFZ010000002">
    <property type="protein sequence ID" value="MBC3881318.1"/>
    <property type="molecule type" value="Genomic_DNA"/>
</dbReference>
<comment type="caution">
    <text evidence="2">The sequence shown here is derived from an EMBL/GenBank/DDBJ whole genome shotgun (WGS) entry which is preliminary data.</text>
</comment>